<accession>A0A2B4RWA0</accession>
<gene>
    <name evidence="2" type="ORF">AWC38_SpisGene14947</name>
</gene>
<dbReference type="PANTHER" id="PTHR37984">
    <property type="entry name" value="PROTEIN CBG26694"/>
    <property type="match status" value="1"/>
</dbReference>
<dbReference type="Proteomes" id="UP000225706">
    <property type="component" value="Unassembled WGS sequence"/>
</dbReference>
<dbReference type="PANTHER" id="PTHR37984:SF8">
    <property type="entry name" value="CCHC-TYPE DOMAIN-CONTAINING PROTEIN"/>
    <property type="match status" value="1"/>
</dbReference>
<name>A0A2B4RWA0_STYPI</name>
<sequence length="391" mass="44229">MADILAKCNQYFLGQTQEFSERFQFNHQDQASGILDVKTCKELLSTHDLTLNTAVKICRALEAASLHMKALRHEEMNKIKDVSRKTKKHGLDKHHHKTEKPPQGDDQNSVKKKCLFYLQIHLMKKKCALPEENLCSLCAGEISTVTAHEDHVVNSVNPGNQLIFCKVEINKGCVRIQIDSGTTACILPKHYVGDRQIRPERVHLQMQNKTSFLALSKCKVTVKNPATKKEYKVDFVIVDNRLLPLLSSVAPQKMDLLKCTIEEGWPADESSLPTLVTPYYSVRDELAVTDGLIFRGESPVIPNAMQATVKKDIHSRHQGIEACLRHTMEQARHEQGFKYMDSHCETCKETELTPCKETLMSHEIPEGGGKKIGADLFTHHDKECLVRLLQV</sequence>
<keyword evidence="3" id="KW-1185">Reference proteome</keyword>
<reference evidence="3" key="1">
    <citation type="journal article" date="2017" name="bioRxiv">
        <title>Comparative analysis of the genomes of Stylophora pistillata and Acropora digitifera provides evidence for extensive differences between species of corals.</title>
        <authorList>
            <person name="Voolstra C.R."/>
            <person name="Li Y."/>
            <person name="Liew Y.J."/>
            <person name="Baumgarten S."/>
            <person name="Zoccola D."/>
            <person name="Flot J.-F."/>
            <person name="Tambutte S."/>
            <person name="Allemand D."/>
            <person name="Aranda M."/>
        </authorList>
    </citation>
    <scope>NUCLEOTIDE SEQUENCE [LARGE SCALE GENOMIC DNA]</scope>
</reference>
<evidence type="ECO:0000256" key="1">
    <source>
        <dbReference type="SAM" id="MobiDB-lite"/>
    </source>
</evidence>
<organism evidence="2 3">
    <name type="scientific">Stylophora pistillata</name>
    <name type="common">Smooth cauliflower coral</name>
    <dbReference type="NCBI Taxonomy" id="50429"/>
    <lineage>
        <taxon>Eukaryota</taxon>
        <taxon>Metazoa</taxon>
        <taxon>Cnidaria</taxon>
        <taxon>Anthozoa</taxon>
        <taxon>Hexacorallia</taxon>
        <taxon>Scleractinia</taxon>
        <taxon>Astrocoeniina</taxon>
        <taxon>Pocilloporidae</taxon>
        <taxon>Stylophora</taxon>
    </lineage>
</organism>
<dbReference type="STRING" id="50429.A0A2B4RWA0"/>
<proteinExistence type="predicted"/>
<feature type="compositionally biased region" description="Basic residues" evidence="1">
    <location>
        <begin position="85"/>
        <end position="98"/>
    </location>
</feature>
<evidence type="ECO:0000313" key="2">
    <source>
        <dbReference type="EMBL" id="PFX20608.1"/>
    </source>
</evidence>
<evidence type="ECO:0000313" key="3">
    <source>
        <dbReference type="Proteomes" id="UP000225706"/>
    </source>
</evidence>
<dbReference type="AlphaFoldDB" id="A0A2B4RWA0"/>
<protein>
    <recommendedName>
        <fullName evidence="4">Peptidase A2 domain-containing protein</fullName>
    </recommendedName>
</protein>
<evidence type="ECO:0008006" key="4">
    <source>
        <dbReference type="Google" id="ProtNLM"/>
    </source>
</evidence>
<comment type="caution">
    <text evidence="2">The sequence shown here is derived from an EMBL/GenBank/DDBJ whole genome shotgun (WGS) entry which is preliminary data.</text>
</comment>
<feature type="region of interest" description="Disordered" evidence="1">
    <location>
        <begin position="77"/>
        <end position="108"/>
    </location>
</feature>
<dbReference type="EMBL" id="LSMT01000310">
    <property type="protein sequence ID" value="PFX20608.1"/>
    <property type="molecule type" value="Genomic_DNA"/>
</dbReference>
<dbReference type="InterPro" id="IPR050951">
    <property type="entry name" value="Retrovirus_Pol_polyprotein"/>
</dbReference>